<dbReference type="EMBL" id="BNAB01000019">
    <property type="protein sequence ID" value="GHE04802.1"/>
    <property type="molecule type" value="Genomic_DNA"/>
</dbReference>
<dbReference type="Proteomes" id="UP000199541">
    <property type="component" value="Unassembled WGS sequence"/>
</dbReference>
<evidence type="ECO:0000313" key="3">
    <source>
        <dbReference type="EMBL" id="SDX54082.1"/>
    </source>
</evidence>
<protein>
    <recommendedName>
        <fullName evidence="1">DUF7936 domain-containing protein</fullName>
    </recommendedName>
</protein>
<comment type="caution">
    <text evidence="2">The sequence shown here is derived from an EMBL/GenBank/DDBJ whole genome shotgun (WGS) entry which is preliminary data.</text>
</comment>
<name>A0AAN4UU85_9RHOB</name>
<dbReference type="Proteomes" id="UP000634647">
    <property type="component" value="Unassembled WGS sequence"/>
</dbReference>
<sequence>MTAPVITWLVENMVRDTSDGMVTVLSWRANATDGTNTATRYGTVELPPKAPTDKTFVAYASITADLAVTWAKNQIGADTVAAHEAALTQELADKAAPVTASGVPW</sequence>
<organism evidence="2 5">
    <name type="scientific">Allgaiera indica</name>
    <dbReference type="NCBI Taxonomy" id="765699"/>
    <lineage>
        <taxon>Bacteria</taxon>
        <taxon>Pseudomonadati</taxon>
        <taxon>Pseudomonadota</taxon>
        <taxon>Alphaproteobacteria</taxon>
        <taxon>Rhodobacterales</taxon>
        <taxon>Paracoccaceae</taxon>
        <taxon>Allgaiera</taxon>
    </lineage>
</organism>
<dbReference type="Pfam" id="PF25590">
    <property type="entry name" value="DUF7936"/>
    <property type="match status" value="1"/>
</dbReference>
<dbReference type="InterPro" id="IPR057696">
    <property type="entry name" value="DUF7936"/>
</dbReference>
<evidence type="ECO:0000313" key="4">
    <source>
        <dbReference type="Proteomes" id="UP000199541"/>
    </source>
</evidence>
<keyword evidence="4" id="KW-1185">Reference proteome</keyword>
<dbReference type="AlphaFoldDB" id="A0AAN4UU85"/>
<feature type="domain" description="DUF7936" evidence="1">
    <location>
        <begin position="6"/>
        <end position="105"/>
    </location>
</feature>
<gene>
    <name evidence="2" type="ORF">GCM10008024_33230</name>
    <name evidence="3" type="ORF">SAMN05444006_11955</name>
</gene>
<proteinExistence type="predicted"/>
<accession>A0AAN4UU85</accession>
<evidence type="ECO:0000313" key="5">
    <source>
        <dbReference type="Proteomes" id="UP000634647"/>
    </source>
</evidence>
<reference evidence="2" key="3">
    <citation type="submission" date="2023-06" db="EMBL/GenBank/DDBJ databases">
        <authorList>
            <person name="Sun Q."/>
            <person name="Zhou Y."/>
        </authorList>
    </citation>
    <scope>NUCLEOTIDE SEQUENCE</scope>
    <source>
        <strain evidence="2">CGMCC 1.10859</strain>
    </source>
</reference>
<dbReference type="RefSeq" id="WP_035838085.1">
    <property type="nucleotide sequence ID" value="NZ_BNAB01000019.1"/>
</dbReference>
<evidence type="ECO:0000313" key="2">
    <source>
        <dbReference type="EMBL" id="GHE04802.1"/>
    </source>
</evidence>
<reference evidence="3 4" key="2">
    <citation type="submission" date="2016-10" db="EMBL/GenBank/DDBJ databases">
        <authorList>
            <person name="Varghese N."/>
            <person name="Submissions S."/>
        </authorList>
    </citation>
    <scope>NUCLEOTIDE SEQUENCE [LARGE SCALE GENOMIC DNA]</scope>
    <source>
        <strain evidence="3 4">DSM 24802</strain>
    </source>
</reference>
<evidence type="ECO:0000259" key="1">
    <source>
        <dbReference type="Pfam" id="PF25590"/>
    </source>
</evidence>
<dbReference type="EMBL" id="FNOB01000019">
    <property type="protein sequence ID" value="SDX54082.1"/>
    <property type="molecule type" value="Genomic_DNA"/>
</dbReference>
<reference evidence="2" key="1">
    <citation type="journal article" date="2014" name="Int. J. Syst. Evol. Microbiol.">
        <title>Complete genome sequence of Corynebacterium casei LMG S-19264T (=DSM 44701T), isolated from a smear-ripened cheese.</title>
        <authorList>
            <consortium name="US DOE Joint Genome Institute (JGI-PGF)"/>
            <person name="Walter F."/>
            <person name="Albersmeier A."/>
            <person name="Kalinowski J."/>
            <person name="Ruckert C."/>
        </authorList>
    </citation>
    <scope>NUCLEOTIDE SEQUENCE</scope>
    <source>
        <strain evidence="2">CGMCC 1.10859</strain>
    </source>
</reference>